<gene>
    <name evidence="2" type="ORF">LOC71_04875</name>
</gene>
<name>A0ABS8NDH1_9BACT</name>
<feature type="domain" description="Knr4/Smi1-like" evidence="1">
    <location>
        <begin position="14"/>
        <end position="114"/>
    </location>
</feature>
<evidence type="ECO:0000259" key="1">
    <source>
        <dbReference type="SMART" id="SM00860"/>
    </source>
</evidence>
<proteinExistence type="predicted"/>
<dbReference type="SMART" id="SM00860">
    <property type="entry name" value="SMI1_KNR4"/>
    <property type="match status" value="1"/>
</dbReference>
<dbReference type="Proteomes" id="UP001430306">
    <property type="component" value="Unassembled WGS sequence"/>
</dbReference>
<keyword evidence="3" id="KW-1185">Reference proteome</keyword>
<dbReference type="SUPFAM" id="SSF160631">
    <property type="entry name" value="SMI1/KNR4-like"/>
    <property type="match status" value="1"/>
</dbReference>
<organism evidence="2 3">
    <name type="scientific">Rhodopirellula halodulae</name>
    <dbReference type="NCBI Taxonomy" id="2894198"/>
    <lineage>
        <taxon>Bacteria</taxon>
        <taxon>Pseudomonadati</taxon>
        <taxon>Planctomycetota</taxon>
        <taxon>Planctomycetia</taxon>
        <taxon>Pirellulales</taxon>
        <taxon>Pirellulaceae</taxon>
        <taxon>Rhodopirellula</taxon>
    </lineage>
</organism>
<accession>A0ABS8NDH1</accession>
<dbReference type="RefSeq" id="WP_230271830.1">
    <property type="nucleotide sequence ID" value="NZ_JAJKFW010000006.1"/>
</dbReference>
<dbReference type="InterPro" id="IPR018958">
    <property type="entry name" value="Knr4/Smi1-like_dom"/>
</dbReference>
<protein>
    <submittedName>
        <fullName evidence="2">SMI1/KNR4 family protein</fullName>
    </submittedName>
</protein>
<evidence type="ECO:0000313" key="2">
    <source>
        <dbReference type="EMBL" id="MCC9641597.1"/>
    </source>
</evidence>
<comment type="caution">
    <text evidence="2">The sequence shown here is derived from an EMBL/GenBank/DDBJ whole genome shotgun (WGS) entry which is preliminary data.</text>
</comment>
<dbReference type="EMBL" id="JAJKFW010000006">
    <property type="protein sequence ID" value="MCC9641597.1"/>
    <property type="molecule type" value="Genomic_DNA"/>
</dbReference>
<reference evidence="2" key="1">
    <citation type="submission" date="2021-11" db="EMBL/GenBank/DDBJ databases">
        <title>Genome sequence.</title>
        <authorList>
            <person name="Sun Q."/>
        </authorList>
    </citation>
    <scope>NUCLEOTIDE SEQUENCE</scope>
    <source>
        <strain evidence="2">JC740</strain>
    </source>
</reference>
<sequence>MLSSDTLSNYVSTPLSDAEIAAVEQACGRALPDDVRAWLETVGSPQNVCYRLPENADRFATMQQSMPGDTFAFATDDDLDAVFAVGPQNTVLQFTYGQEQPVDTGTTFWDYVNRNLAEPFGDIELAWHTQLSFSTDREDEVIALLSRAFSLTDFEGWAYIDTSPADVVTHHNNCTSPHGSTFVSRQTYHGWSTPICYFNYKILLDDIRSLKSTFRHFDGASVGFKLIDYGILPFDIENDG</sequence>
<dbReference type="InterPro" id="IPR037883">
    <property type="entry name" value="Knr4/Smi1-like_sf"/>
</dbReference>
<evidence type="ECO:0000313" key="3">
    <source>
        <dbReference type="Proteomes" id="UP001430306"/>
    </source>
</evidence>